<feature type="compositionally biased region" description="Basic and acidic residues" evidence="1">
    <location>
        <begin position="44"/>
        <end position="61"/>
    </location>
</feature>
<comment type="caution">
    <text evidence="2">The sequence shown here is derived from an EMBL/GenBank/DDBJ whole genome shotgun (WGS) entry which is preliminary data.</text>
</comment>
<evidence type="ECO:0000313" key="3">
    <source>
        <dbReference type="Proteomes" id="UP000230407"/>
    </source>
</evidence>
<evidence type="ECO:0008006" key="4">
    <source>
        <dbReference type="Google" id="ProtNLM"/>
    </source>
</evidence>
<name>A0A2M8M302_9ACTN</name>
<sequence>MVPAAERGATRIADRAVARIAARAAREALEAEPEVTGVPYGPESDPRTTIDVHRPPDRDGLNGEARVRVAVELPYPCDIGARCGAVRRRVVSRVRELAGMTVRQVTVEVTRLHSAPLDAGDTGRVR</sequence>
<reference evidence="2 3" key="1">
    <citation type="submission" date="2017-11" db="EMBL/GenBank/DDBJ databases">
        <title>Streptomyces carmine sp. nov., a novel actinomycete isolated from Sophora alopecuroides in Xinjiang, China.</title>
        <authorList>
            <person name="Wang Y."/>
            <person name="Luo X."/>
            <person name="Wan C."/>
            <person name="Zhang L."/>
        </authorList>
    </citation>
    <scope>NUCLEOTIDE SEQUENCE [LARGE SCALE GENOMIC DNA]</scope>
    <source>
        <strain evidence="2 3">TRM SA0054</strain>
    </source>
</reference>
<evidence type="ECO:0000313" key="2">
    <source>
        <dbReference type="EMBL" id="PJE98583.1"/>
    </source>
</evidence>
<accession>A0A2M8M302</accession>
<dbReference type="EMBL" id="PGGW01000019">
    <property type="protein sequence ID" value="PJE98583.1"/>
    <property type="molecule type" value="Genomic_DNA"/>
</dbReference>
<feature type="region of interest" description="Disordered" evidence="1">
    <location>
        <begin position="31"/>
        <end position="61"/>
    </location>
</feature>
<dbReference type="AlphaFoldDB" id="A0A2M8M302"/>
<dbReference type="Proteomes" id="UP000230407">
    <property type="component" value="Unassembled WGS sequence"/>
</dbReference>
<evidence type="ECO:0000256" key="1">
    <source>
        <dbReference type="SAM" id="MobiDB-lite"/>
    </source>
</evidence>
<protein>
    <recommendedName>
        <fullName evidence="4">Asp23/Gls24 family protein</fullName>
    </recommendedName>
</protein>
<keyword evidence="3" id="KW-1185">Reference proteome</keyword>
<gene>
    <name evidence="2" type="ORF">CUT44_06510</name>
</gene>
<organism evidence="2 3">
    <name type="scientific">Streptomyces carminius</name>
    <dbReference type="NCBI Taxonomy" id="2665496"/>
    <lineage>
        <taxon>Bacteria</taxon>
        <taxon>Bacillati</taxon>
        <taxon>Actinomycetota</taxon>
        <taxon>Actinomycetes</taxon>
        <taxon>Kitasatosporales</taxon>
        <taxon>Streptomycetaceae</taxon>
        <taxon>Streptomyces</taxon>
    </lineage>
</organism>
<proteinExistence type="predicted"/>